<dbReference type="InterPro" id="IPR009875">
    <property type="entry name" value="PilZ_domain"/>
</dbReference>
<sequence length="128" mass="13604">MLVDPPLWSGSALALDHRAAPMDRRRTHRQPMCCGARLEFAGRAWSVNLLDLSEGGAGVQALPDIVAVGAEGHLIIDTAVAPVRVISVAPDRVGLAFVRLTPHIAFAIASISAHTAQDRRALEPVSQN</sequence>
<dbReference type="EMBL" id="AP025637">
    <property type="protein sequence ID" value="BDG71179.1"/>
    <property type="molecule type" value="Genomic_DNA"/>
</dbReference>
<evidence type="ECO:0000259" key="1">
    <source>
        <dbReference type="Pfam" id="PF07238"/>
    </source>
</evidence>
<feature type="domain" description="PilZ" evidence="1">
    <location>
        <begin position="23"/>
        <end position="103"/>
    </location>
</feature>
<gene>
    <name evidence="2" type="ORF">Rmf_11080</name>
</gene>
<proteinExistence type="predicted"/>
<accession>A0ABN6P0L3</accession>
<evidence type="ECO:0000313" key="2">
    <source>
        <dbReference type="EMBL" id="BDG71179.1"/>
    </source>
</evidence>
<dbReference type="Proteomes" id="UP000831327">
    <property type="component" value="Chromosome"/>
</dbReference>
<protein>
    <recommendedName>
        <fullName evidence="1">PilZ domain-containing protein</fullName>
    </recommendedName>
</protein>
<reference evidence="2 3" key="1">
    <citation type="journal article" date="2016" name="Microbes Environ.">
        <title>Phylogenetically diverse aerobic anoxygenic phototrophic bacteria isolated from epilithic biofilms in Tama river, Japan.</title>
        <authorList>
            <person name="Hirose S."/>
            <person name="Matsuura K."/>
            <person name="Haruta S."/>
        </authorList>
    </citation>
    <scope>NUCLEOTIDE SEQUENCE [LARGE SCALE GENOMIC DNA]</scope>
    <source>
        <strain evidence="2 3">S08</strain>
    </source>
</reference>
<keyword evidence="3" id="KW-1185">Reference proteome</keyword>
<dbReference type="SUPFAM" id="SSF141371">
    <property type="entry name" value="PilZ domain-like"/>
    <property type="match status" value="1"/>
</dbReference>
<dbReference type="Pfam" id="PF07238">
    <property type="entry name" value="PilZ"/>
    <property type="match status" value="1"/>
</dbReference>
<name>A0ABN6P0L3_9PROT</name>
<dbReference type="Gene3D" id="2.40.10.220">
    <property type="entry name" value="predicted glycosyltransferase like domains"/>
    <property type="match status" value="1"/>
</dbReference>
<evidence type="ECO:0000313" key="3">
    <source>
        <dbReference type="Proteomes" id="UP000831327"/>
    </source>
</evidence>
<organism evidence="2 3">
    <name type="scientific">Roseomonas fluvialis</name>
    <dbReference type="NCBI Taxonomy" id="1750527"/>
    <lineage>
        <taxon>Bacteria</taxon>
        <taxon>Pseudomonadati</taxon>
        <taxon>Pseudomonadota</taxon>
        <taxon>Alphaproteobacteria</taxon>
        <taxon>Acetobacterales</taxon>
        <taxon>Roseomonadaceae</taxon>
        <taxon>Roseomonas</taxon>
    </lineage>
</organism>